<evidence type="ECO:0000256" key="2">
    <source>
        <dbReference type="HAMAP-Rule" id="MF_01867"/>
    </source>
</evidence>
<proteinExistence type="inferred from homology"/>
<accession>A0A1H5XS45</accession>
<feature type="domain" description="Bacillithiol biosynthesis BshC N-terminal Rossmann-like" evidence="3">
    <location>
        <begin position="16"/>
        <end position="370"/>
    </location>
</feature>
<dbReference type="NCBIfam" id="TIGR03998">
    <property type="entry name" value="thiol_BshC"/>
    <property type="match status" value="1"/>
</dbReference>
<feature type="domain" description="Bacillithiol biosynthesis BshC C-terminal coiled-coil" evidence="4">
    <location>
        <begin position="373"/>
        <end position="527"/>
    </location>
</feature>
<gene>
    <name evidence="2" type="primary">bshC</name>
    <name evidence="5" type="ORF">SAMN05421847_1533</name>
</gene>
<dbReference type="GO" id="GO:0016874">
    <property type="term" value="F:ligase activity"/>
    <property type="evidence" value="ECO:0007669"/>
    <property type="project" value="UniProtKB-UniRule"/>
</dbReference>
<evidence type="ECO:0000259" key="3">
    <source>
        <dbReference type="Pfam" id="PF10079"/>
    </source>
</evidence>
<reference evidence="6" key="1">
    <citation type="submission" date="2016-10" db="EMBL/GenBank/DDBJ databases">
        <authorList>
            <person name="Varghese N."/>
            <person name="Submissions S."/>
        </authorList>
    </citation>
    <scope>NUCLEOTIDE SEQUENCE [LARGE SCALE GENOMIC DNA]</scope>
    <source>
        <strain evidence="6">DSM 21580</strain>
    </source>
</reference>
<dbReference type="InterPro" id="IPR011199">
    <property type="entry name" value="Bacillithiol_biosynth_BshC"/>
</dbReference>
<dbReference type="AlphaFoldDB" id="A0A1H5XS45"/>
<sequence length="528" mass="61769">MKLQSQLNFTEIPSIPQLIKDFLQGKFPEFQEDLFSPENFKYKIEDKFKNFSAENRANLCSALEDQLKKLVLSDLQKTNLSILKEINTFTVTTGHQLNLFTGPVFFIYKILQTIKTANYLKKQFPESNFVPIFWMATEDHDFEEINHFKTIENYYEFKGKSGGVVGKIQIEDLAFISTFEQEFKDDVFGTELILLLKKSYKKGETLTSATRFLVNELFSKYGLLIIDGDDSLLKSEMQSVFKDELLEQILFNYTKESVEKLSDLYGKVQVNPREINLFYLTETRNRIEFDGENYLIVDTNLKFTKEEILLELKNYPEKFSPNAVLRPIYQESILPNIAYIGGNAEIMYWLELKNLFKKINLPFPILVPRNSMLLLPEKSFKKLEKLDLSIGDYFQNFDKVVKDKLLKNNAILAEINSTENTLESQFQILINEAAKTDVTFGNLVEAEETRQLKSFNRMKKRLLRAEKIKNSEVLQRMEQLFLDIHPGKTWQERVYNFSTFYGEFGAQFLSHIYEQMNVEKSELIILQV</sequence>
<evidence type="ECO:0000256" key="1">
    <source>
        <dbReference type="ARBA" id="ARBA00022598"/>
    </source>
</evidence>
<protein>
    <recommendedName>
        <fullName evidence="2">Putative cysteine ligase BshC</fullName>
        <ecNumber evidence="2">6.-.-.-</ecNumber>
    </recommendedName>
</protein>
<evidence type="ECO:0000313" key="6">
    <source>
        <dbReference type="Proteomes" id="UP000236738"/>
    </source>
</evidence>
<dbReference type="OrthoDB" id="9765151at2"/>
<organism evidence="5 6">
    <name type="scientific">Halpernia humi</name>
    <dbReference type="NCBI Taxonomy" id="493375"/>
    <lineage>
        <taxon>Bacteria</taxon>
        <taxon>Pseudomonadati</taxon>
        <taxon>Bacteroidota</taxon>
        <taxon>Flavobacteriia</taxon>
        <taxon>Flavobacteriales</taxon>
        <taxon>Weeksellaceae</taxon>
        <taxon>Chryseobacterium group</taxon>
        <taxon>Halpernia</taxon>
    </lineage>
</organism>
<evidence type="ECO:0000313" key="5">
    <source>
        <dbReference type="EMBL" id="SEG14564.1"/>
    </source>
</evidence>
<comment type="similarity">
    <text evidence="2">Belongs to the BshC family.</text>
</comment>
<dbReference type="InterPro" id="IPR055399">
    <property type="entry name" value="CC_BshC"/>
</dbReference>
<dbReference type="RefSeq" id="WP_103913510.1">
    <property type="nucleotide sequence ID" value="NZ_FNUS01000003.1"/>
</dbReference>
<dbReference type="EC" id="6.-.-.-" evidence="2"/>
<dbReference type="Pfam" id="PF10079">
    <property type="entry name" value="Rossmann-like_BshC"/>
    <property type="match status" value="1"/>
</dbReference>
<dbReference type="InterPro" id="IPR055398">
    <property type="entry name" value="Rossmann-like_BshC"/>
</dbReference>
<dbReference type="HAMAP" id="MF_01867">
    <property type="entry name" value="BshC"/>
    <property type="match status" value="1"/>
</dbReference>
<evidence type="ECO:0000259" key="4">
    <source>
        <dbReference type="Pfam" id="PF24850"/>
    </source>
</evidence>
<dbReference type="Pfam" id="PF24850">
    <property type="entry name" value="CC_BshC"/>
    <property type="match status" value="1"/>
</dbReference>
<keyword evidence="6" id="KW-1185">Reference proteome</keyword>
<dbReference type="EMBL" id="FNUS01000003">
    <property type="protein sequence ID" value="SEG14564.1"/>
    <property type="molecule type" value="Genomic_DNA"/>
</dbReference>
<keyword evidence="1 2" id="KW-0436">Ligase</keyword>
<name>A0A1H5XS45_9FLAO</name>
<dbReference type="Proteomes" id="UP000236738">
    <property type="component" value="Unassembled WGS sequence"/>
</dbReference>